<gene>
    <name evidence="1" type="ORF">HU200_008365</name>
</gene>
<reference evidence="1" key="1">
    <citation type="submission" date="2020-07" db="EMBL/GenBank/DDBJ databases">
        <title>Genome sequence and genetic diversity analysis of an under-domesticated orphan crop, white fonio (Digitaria exilis).</title>
        <authorList>
            <person name="Bennetzen J.L."/>
            <person name="Chen S."/>
            <person name="Ma X."/>
            <person name="Wang X."/>
            <person name="Yssel A.E.J."/>
            <person name="Chaluvadi S.R."/>
            <person name="Johnson M."/>
            <person name="Gangashetty P."/>
            <person name="Hamidou F."/>
            <person name="Sanogo M.D."/>
            <person name="Zwaenepoel A."/>
            <person name="Wallace J."/>
            <person name="Van De Peer Y."/>
            <person name="Van Deynze A."/>
        </authorList>
    </citation>
    <scope>NUCLEOTIDE SEQUENCE</scope>
    <source>
        <tissue evidence="1">Leaves</tissue>
    </source>
</reference>
<sequence length="173" mass="19801">MQEVTEMFEVASSLKVLVEGAWRNFRCGRDDEMSLRGCVDYGRGRAHYTLVDLTTELQWDQYKRLVEKTNVASLEVVVDISRRVASNDGFREDLEFMPQGATQESTVSQLGLGASQQERLEMEEDDEFEVDIANDSLDKETFEMEEADSSHGQFGIAMARDHFPIQLRGRKHK</sequence>
<protein>
    <submittedName>
        <fullName evidence="1">Uncharacterized protein</fullName>
    </submittedName>
</protein>
<proteinExistence type="predicted"/>
<name>A0A835FLC2_9POAL</name>
<dbReference type="EMBL" id="JACEFO010000544">
    <property type="protein sequence ID" value="KAF8765850.1"/>
    <property type="molecule type" value="Genomic_DNA"/>
</dbReference>
<accession>A0A835FLC2</accession>
<comment type="caution">
    <text evidence="1">The sequence shown here is derived from an EMBL/GenBank/DDBJ whole genome shotgun (WGS) entry which is preliminary data.</text>
</comment>
<evidence type="ECO:0000313" key="1">
    <source>
        <dbReference type="EMBL" id="KAF8765850.1"/>
    </source>
</evidence>
<dbReference type="Proteomes" id="UP000636709">
    <property type="component" value="Unassembled WGS sequence"/>
</dbReference>
<dbReference type="AlphaFoldDB" id="A0A835FLC2"/>
<keyword evidence="2" id="KW-1185">Reference proteome</keyword>
<organism evidence="1 2">
    <name type="scientific">Digitaria exilis</name>
    <dbReference type="NCBI Taxonomy" id="1010633"/>
    <lineage>
        <taxon>Eukaryota</taxon>
        <taxon>Viridiplantae</taxon>
        <taxon>Streptophyta</taxon>
        <taxon>Embryophyta</taxon>
        <taxon>Tracheophyta</taxon>
        <taxon>Spermatophyta</taxon>
        <taxon>Magnoliopsida</taxon>
        <taxon>Liliopsida</taxon>
        <taxon>Poales</taxon>
        <taxon>Poaceae</taxon>
        <taxon>PACMAD clade</taxon>
        <taxon>Panicoideae</taxon>
        <taxon>Panicodae</taxon>
        <taxon>Paniceae</taxon>
        <taxon>Anthephorinae</taxon>
        <taxon>Digitaria</taxon>
    </lineage>
</organism>
<evidence type="ECO:0000313" key="2">
    <source>
        <dbReference type="Proteomes" id="UP000636709"/>
    </source>
</evidence>